<dbReference type="InterPro" id="IPR035906">
    <property type="entry name" value="MetI-like_sf"/>
</dbReference>
<dbReference type="Pfam" id="PF00528">
    <property type="entry name" value="BPD_transp_1"/>
    <property type="match status" value="1"/>
</dbReference>
<keyword evidence="5 7" id="KW-1133">Transmembrane helix</keyword>
<evidence type="ECO:0000313" key="9">
    <source>
        <dbReference type="EMBL" id="RRD05690.1"/>
    </source>
</evidence>
<feature type="transmembrane region" description="Helical" evidence="7">
    <location>
        <begin position="100"/>
        <end position="118"/>
    </location>
</feature>
<evidence type="ECO:0000256" key="3">
    <source>
        <dbReference type="ARBA" id="ARBA00022475"/>
    </source>
</evidence>
<dbReference type="InterPro" id="IPR000515">
    <property type="entry name" value="MetI-like"/>
</dbReference>
<accession>A0A3P1T8M2</accession>
<dbReference type="Proteomes" id="UP000280819">
    <property type="component" value="Unassembled WGS sequence"/>
</dbReference>
<dbReference type="InterPro" id="IPR050901">
    <property type="entry name" value="BP-dep_ABC_trans_perm"/>
</dbReference>
<evidence type="ECO:0000256" key="6">
    <source>
        <dbReference type="ARBA" id="ARBA00023136"/>
    </source>
</evidence>
<evidence type="ECO:0000256" key="7">
    <source>
        <dbReference type="RuleBase" id="RU363032"/>
    </source>
</evidence>
<feature type="transmembrane region" description="Helical" evidence="7">
    <location>
        <begin position="241"/>
        <end position="262"/>
    </location>
</feature>
<dbReference type="RefSeq" id="WP_124843794.1">
    <property type="nucleotide sequence ID" value="NZ_RQZG01000005.1"/>
</dbReference>
<feature type="transmembrane region" description="Helical" evidence="7">
    <location>
        <begin position="182"/>
        <end position="204"/>
    </location>
</feature>
<feature type="transmembrane region" description="Helical" evidence="7">
    <location>
        <begin position="138"/>
        <end position="161"/>
    </location>
</feature>
<sequence>MRRNRLARGIVNIVTLVAAVAWAFPVYWMVNSSFQPERHLLATPPQFLPARPTLEHFQRILTDQTFWQALGMSLGIALILVFTTTTLSLLAALALTRFRFVGRTTMVVAILVIQMIPAEATFLSQYRMLDGWGLLNSVTGLSLLYIAGLLPFVVWMMRGFVAGIPLELEEAAMVDGCSRLQAMLRVTLPLLAPGLVATSVFAFLHAWNEYALALIILSRNSAITLPLWLQSFQQGLRGFDWGGVMAGSVLITIPVMILFLLVQHRMTSGFVAGAVKG</sequence>
<proteinExistence type="inferred from homology"/>
<comment type="caution">
    <text evidence="9">The sequence shown here is derived from an EMBL/GenBank/DDBJ whole genome shotgun (WGS) entry which is preliminary data.</text>
</comment>
<keyword evidence="6 7" id="KW-0472">Membrane</keyword>
<dbReference type="Gene3D" id="1.10.3720.10">
    <property type="entry name" value="MetI-like"/>
    <property type="match status" value="1"/>
</dbReference>
<feature type="domain" description="ABC transmembrane type-1" evidence="8">
    <location>
        <begin position="70"/>
        <end position="262"/>
    </location>
</feature>
<evidence type="ECO:0000256" key="1">
    <source>
        <dbReference type="ARBA" id="ARBA00004651"/>
    </source>
</evidence>
<organism evidence="9 10">
    <name type="scientific">Arachnia propionica</name>
    <dbReference type="NCBI Taxonomy" id="1750"/>
    <lineage>
        <taxon>Bacteria</taxon>
        <taxon>Bacillati</taxon>
        <taxon>Actinomycetota</taxon>
        <taxon>Actinomycetes</taxon>
        <taxon>Propionibacteriales</taxon>
        <taxon>Propionibacteriaceae</taxon>
        <taxon>Arachnia</taxon>
    </lineage>
</organism>
<dbReference type="PANTHER" id="PTHR32243">
    <property type="entry name" value="MALTOSE TRANSPORT SYSTEM PERMEASE-RELATED"/>
    <property type="match status" value="1"/>
</dbReference>
<evidence type="ECO:0000259" key="8">
    <source>
        <dbReference type="PROSITE" id="PS50928"/>
    </source>
</evidence>
<reference evidence="9 10" key="1">
    <citation type="submission" date="2018-11" db="EMBL/GenBank/DDBJ databases">
        <title>Genomes From Bacteria Associated with the Canine Oral Cavity: a Test Case for Automated Genome-Based Taxonomic Assignment.</title>
        <authorList>
            <person name="Coil D.A."/>
            <person name="Jospin G."/>
            <person name="Darling A.E."/>
            <person name="Wallis C."/>
            <person name="Davis I.J."/>
            <person name="Harris S."/>
            <person name="Eisen J.A."/>
            <person name="Holcombe L.J."/>
            <person name="O'Flynn C."/>
        </authorList>
    </citation>
    <scope>NUCLEOTIDE SEQUENCE [LARGE SCALE GENOMIC DNA]</scope>
    <source>
        <strain evidence="9 10">OH887_COT-365</strain>
    </source>
</reference>
<feature type="transmembrane region" description="Helical" evidence="7">
    <location>
        <begin position="9"/>
        <end position="30"/>
    </location>
</feature>
<keyword evidence="4 7" id="KW-0812">Transmembrane</keyword>
<dbReference type="SUPFAM" id="SSF161098">
    <property type="entry name" value="MetI-like"/>
    <property type="match status" value="1"/>
</dbReference>
<protein>
    <submittedName>
        <fullName evidence="9">Carbohydrate ABC transporter permease</fullName>
    </submittedName>
</protein>
<dbReference type="OrthoDB" id="3568785at2"/>
<dbReference type="PANTHER" id="PTHR32243:SF18">
    <property type="entry name" value="INNER MEMBRANE ABC TRANSPORTER PERMEASE PROTEIN YCJP"/>
    <property type="match status" value="1"/>
</dbReference>
<dbReference type="CDD" id="cd06261">
    <property type="entry name" value="TM_PBP2"/>
    <property type="match status" value="1"/>
</dbReference>
<dbReference type="AlphaFoldDB" id="A0A3P1T8M2"/>
<comment type="similarity">
    <text evidence="7">Belongs to the binding-protein-dependent transport system permease family.</text>
</comment>
<dbReference type="PROSITE" id="PS50928">
    <property type="entry name" value="ABC_TM1"/>
    <property type="match status" value="1"/>
</dbReference>
<name>A0A3P1T8M2_9ACTN</name>
<feature type="transmembrane region" description="Helical" evidence="7">
    <location>
        <begin position="66"/>
        <end position="93"/>
    </location>
</feature>
<dbReference type="GO" id="GO:0005886">
    <property type="term" value="C:plasma membrane"/>
    <property type="evidence" value="ECO:0007669"/>
    <property type="project" value="UniProtKB-SubCell"/>
</dbReference>
<evidence type="ECO:0000256" key="5">
    <source>
        <dbReference type="ARBA" id="ARBA00022989"/>
    </source>
</evidence>
<evidence type="ECO:0000256" key="2">
    <source>
        <dbReference type="ARBA" id="ARBA00022448"/>
    </source>
</evidence>
<dbReference type="EMBL" id="RQZG01000005">
    <property type="protein sequence ID" value="RRD05690.1"/>
    <property type="molecule type" value="Genomic_DNA"/>
</dbReference>
<keyword evidence="3" id="KW-1003">Cell membrane</keyword>
<dbReference type="GO" id="GO:0055085">
    <property type="term" value="P:transmembrane transport"/>
    <property type="evidence" value="ECO:0007669"/>
    <property type="project" value="InterPro"/>
</dbReference>
<keyword evidence="2 7" id="KW-0813">Transport</keyword>
<comment type="subcellular location">
    <subcellularLocation>
        <location evidence="1 7">Cell membrane</location>
        <topology evidence="1 7">Multi-pass membrane protein</topology>
    </subcellularLocation>
</comment>
<evidence type="ECO:0000313" key="10">
    <source>
        <dbReference type="Proteomes" id="UP000280819"/>
    </source>
</evidence>
<evidence type="ECO:0000256" key="4">
    <source>
        <dbReference type="ARBA" id="ARBA00022692"/>
    </source>
</evidence>
<gene>
    <name evidence="9" type="ORF">EII34_05625</name>
</gene>